<dbReference type="GO" id="GO:0004527">
    <property type="term" value="F:exonuclease activity"/>
    <property type="evidence" value="ECO:0007669"/>
    <property type="project" value="UniProtKB-KW"/>
</dbReference>
<accession>A0A7W9ZNR9</accession>
<evidence type="ECO:0000313" key="2">
    <source>
        <dbReference type="EMBL" id="MBB6213777.1"/>
    </source>
</evidence>
<dbReference type="PROSITE" id="PS51257">
    <property type="entry name" value="PROKAR_LIPOPROTEIN"/>
    <property type="match status" value="1"/>
</dbReference>
<evidence type="ECO:0000313" key="3">
    <source>
        <dbReference type="Proteomes" id="UP000536100"/>
    </source>
</evidence>
<feature type="compositionally biased region" description="Basic and acidic residues" evidence="1">
    <location>
        <begin position="95"/>
        <end position="199"/>
    </location>
</feature>
<reference evidence="2 3" key="1">
    <citation type="submission" date="2020-08" db="EMBL/GenBank/DDBJ databases">
        <title>Genomic Encyclopedia of Type Strains, Phase IV (KMG-IV): sequencing the most valuable type-strain genomes for metagenomic binning, comparative biology and taxonomic classification.</title>
        <authorList>
            <person name="Goeker M."/>
        </authorList>
    </citation>
    <scope>NUCLEOTIDE SEQUENCE [LARGE SCALE GENOMIC DNA]</scope>
    <source>
        <strain evidence="2 3">DSM 17989</strain>
    </source>
</reference>
<keyword evidence="2" id="KW-0378">Hydrolase</keyword>
<dbReference type="InterPro" id="IPR009618">
    <property type="entry name" value="Erp"/>
</dbReference>
<comment type="caution">
    <text evidence="2">The sequence shown here is derived from an EMBL/GenBank/DDBJ whole genome shotgun (WGS) entry which is preliminary data.</text>
</comment>
<gene>
    <name evidence="2" type="ORF">HNP67_001272</name>
</gene>
<name>A0A7W9ZNR9_9SPIR</name>
<feature type="region of interest" description="Disordered" evidence="1">
    <location>
        <begin position="88"/>
        <end position="199"/>
    </location>
</feature>
<dbReference type="Pfam" id="PF06780">
    <property type="entry name" value="Erp_C"/>
    <property type="match status" value="1"/>
</dbReference>
<dbReference type="AlphaFoldDB" id="A0A7W9ZNR9"/>
<dbReference type="Proteomes" id="UP000536100">
    <property type="component" value="Unassembled WGS sequence"/>
</dbReference>
<organism evidence="2 3">
    <name type="scientific">Borreliella californiensis</name>
    <dbReference type="NCBI Taxonomy" id="373543"/>
    <lineage>
        <taxon>Bacteria</taxon>
        <taxon>Pseudomonadati</taxon>
        <taxon>Spirochaetota</taxon>
        <taxon>Spirochaetia</taxon>
        <taxon>Spirochaetales</taxon>
        <taxon>Borreliaceae</taxon>
        <taxon>Borreliella</taxon>
    </lineage>
</organism>
<dbReference type="RefSeq" id="WP_184125617.1">
    <property type="nucleotide sequence ID" value="NZ_CP179434.1"/>
</dbReference>
<keyword evidence="2" id="KW-0540">Nuclease</keyword>
<evidence type="ECO:0000256" key="1">
    <source>
        <dbReference type="SAM" id="MobiDB-lite"/>
    </source>
</evidence>
<dbReference type="EMBL" id="JACHFB010000009">
    <property type="protein sequence ID" value="MBB6213777.1"/>
    <property type="molecule type" value="Genomic_DNA"/>
</dbReference>
<protein>
    <submittedName>
        <fullName evidence="2">DNA repair exonuclease SbcCD ATPase subunit</fullName>
    </submittedName>
</protein>
<sequence length="336" mass="39427">MNKKRKMFTICVVFVIIISCKNYTSGEDVKKSLEQDLKGKVKGFLYKILDPVKDKITSSGSKVDEVAKKLQEEEDKVKYIEEVNEQAVDLGEEREENKEKNEKVINAEEKEEKNKEESNKVVDLGEKETEVKKETKEDEDKEKIEEQKQKEKKAQERKQRQEKKAQERKQRQEKKAQERKQRQEQQEKRRAESKIKTLTDKIDRVNGNIDNIERQTSVKPKAVIDKITGPVYDYFTDDDKKAIYKTWGDLEEENKGLGKLLKELSDTRHKLRTKLNVDNKPYTGGKEPDLKENVNVIEIKSNLEELKLKLEGVKSYLEDRSKFNEIKGYITDSYDD</sequence>
<proteinExistence type="predicted"/>
<keyword evidence="2" id="KW-0269">Exonuclease</keyword>